<dbReference type="PROSITE" id="PS50297">
    <property type="entry name" value="ANK_REP_REGION"/>
    <property type="match status" value="3"/>
</dbReference>
<feature type="repeat" description="ANK" evidence="1">
    <location>
        <begin position="189"/>
        <end position="221"/>
    </location>
</feature>
<dbReference type="SMART" id="SM00248">
    <property type="entry name" value="ANK"/>
    <property type="match status" value="5"/>
</dbReference>
<dbReference type="InterPro" id="IPR002110">
    <property type="entry name" value="Ankyrin_rpt"/>
</dbReference>
<dbReference type="AlphaFoldDB" id="A0A1Y1V1Z8"/>
<dbReference type="PANTHER" id="PTHR24118:SF99">
    <property type="entry name" value="POTE ANKYRIN DOMAIN FAMILY MEMBER 3C-RELATED"/>
    <property type="match status" value="1"/>
</dbReference>
<feature type="repeat" description="ANK" evidence="1">
    <location>
        <begin position="155"/>
        <end position="183"/>
    </location>
</feature>
<dbReference type="EMBL" id="MCFH01000044">
    <property type="protein sequence ID" value="ORX44703.1"/>
    <property type="molecule type" value="Genomic_DNA"/>
</dbReference>
<evidence type="ECO:0000313" key="2">
    <source>
        <dbReference type="EMBL" id="ORX44703.1"/>
    </source>
</evidence>
<organism evidence="2 3">
    <name type="scientific">Piromyces finnis</name>
    <dbReference type="NCBI Taxonomy" id="1754191"/>
    <lineage>
        <taxon>Eukaryota</taxon>
        <taxon>Fungi</taxon>
        <taxon>Fungi incertae sedis</taxon>
        <taxon>Chytridiomycota</taxon>
        <taxon>Chytridiomycota incertae sedis</taxon>
        <taxon>Neocallimastigomycetes</taxon>
        <taxon>Neocallimastigales</taxon>
        <taxon>Neocallimastigaceae</taxon>
        <taxon>Piromyces</taxon>
    </lineage>
</organism>
<proteinExistence type="predicted"/>
<evidence type="ECO:0000313" key="3">
    <source>
        <dbReference type="Proteomes" id="UP000193719"/>
    </source>
</evidence>
<name>A0A1Y1V1Z8_9FUNG</name>
<dbReference type="Proteomes" id="UP000193719">
    <property type="component" value="Unassembled WGS sequence"/>
</dbReference>
<accession>A0A1Y1V1Z8</accession>
<dbReference type="Pfam" id="PF12796">
    <property type="entry name" value="Ank_2"/>
    <property type="match status" value="2"/>
</dbReference>
<dbReference type="InterPro" id="IPR036770">
    <property type="entry name" value="Ankyrin_rpt-contain_sf"/>
</dbReference>
<evidence type="ECO:0000256" key="1">
    <source>
        <dbReference type="PROSITE-ProRule" id="PRU00023"/>
    </source>
</evidence>
<dbReference type="SUPFAM" id="SSF48403">
    <property type="entry name" value="Ankyrin repeat"/>
    <property type="match status" value="1"/>
</dbReference>
<reference evidence="2 3" key="1">
    <citation type="submission" date="2016-08" db="EMBL/GenBank/DDBJ databases">
        <title>Genomes of anaerobic fungi encode conserved fungal cellulosomes for biomass hydrolysis.</title>
        <authorList>
            <consortium name="DOE Joint Genome Institute"/>
            <person name="Haitjema C.H."/>
            <person name="Gilmore S.P."/>
            <person name="Henske J.K."/>
            <person name="Solomon K.V."/>
            <person name="De Groot R."/>
            <person name="Kuo A."/>
            <person name="Mondo S.J."/>
            <person name="Salamov A.A."/>
            <person name="Labutti K."/>
            <person name="Zhao Z."/>
            <person name="Chiniquy J."/>
            <person name="Barry K."/>
            <person name="Brewer H.M."/>
            <person name="Purvine S.O."/>
            <person name="Wright A.T."/>
            <person name="Boxma B."/>
            <person name="Van Alen T."/>
            <person name="Hackstein J.H."/>
            <person name="Baker S.E."/>
            <person name="Grigoriev I.V."/>
            <person name="O'Malley M.A."/>
        </authorList>
    </citation>
    <scope>NUCLEOTIDE SEQUENCE [LARGE SCALE GENOMIC DNA]</scope>
    <source>
        <strain evidence="3">finn</strain>
    </source>
</reference>
<dbReference type="PROSITE" id="PS50088">
    <property type="entry name" value="ANK_REPEAT"/>
    <property type="match status" value="3"/>
</dbReference>
<reference evidence="2 3" key="2">
    <citation type="submission" date="2016-08" db="EMBL/GenBank/DDBJ databases">
        <title>Pervasive Adenine N6-methylation of Active Genes in Fungi.</title>
        <authorList>
            <consortium name="DOE Joint Genome Institute"/>
            <person name="Mondo S.J."/>
            <person name="Dannebaum R.O."/>
            <person name="Kuo R.C."/>
            <person name="Labutti K."/>
            <person name="Haridas S."/>
            <person name="Kuo A."/>
            <person name="Salamov A."/>
            <person name="Ahrendt S.R."/>
            <person name="Lipzen A."/>
            <person name="Sullivan W."/>
            <person name="Andreopoulos W.B."/>
            <person name="Clum A."/>
            <person name="Lindquist E."/>
            <person name="Daum C."/>
            <person name="Ramamoorthy G.K."/>
            <person name="Gryganskyi A."/>
            <person name="Culley D."/>
            <person name="Magnuson J.K."/>
            <person name="James T.Y."/>
            <person name="O'Malley M.A."/>
            <person name="Stajich J.E."/>
            <person name="Spatafora J.W."/>
            <person name="Visel A."/>
            <person name="Grigoriev I.V."/>
        </authorList>
    </citation>
    <scope>NUCLEOTIDE SEQUENCE [LARGE SCALE GENOMIC DNA]</scope>
    <source>
        <strain evidence="3">finn</strain>
    </source>
</reference>
<dbReference type="STRING" id="1754191.A0A1Y1V1Z8"/>
<gene>
    <name evidence="2" type="ORF">BCR36DRAFT_586066</name>
</gene>
<dbReference type="OrthoDB" id="2118844at2759"/>
<keyword evidence="3" id="KW-1185">Reference proteome</keyword>
<comment type="caution">
    <text evidence="2">The sequence shown here is derived from an EMBL/GenBank/DDBJ whole genome shotgun (WGS) entry which is preliminary data.</text>
</comment>
<protein>
    <submittedName>
        <fullName evidence="2">Ankyrin</fullName>
    </submittedName>
</protein>
<dbReference type="Gene3D" id="1.25.40.20">
    <property type="entry name" value="Ankyrin repeat-containing domain"/>
    <property type="match status" value="2"/>
</dbReference>
<dbReference type="PANTHER" id="PTHR24118">
    <property type="entry name" value="POTE ANKYRIN DOMAIN"/>
    <property type="match status" value="1"/>
</dbReference>
<keyword evidence="1" id="KW-0040">ANK repeat</keyword>
<sequence length="237" mass="26794">MNVFDVNGNTPLTLSYKIENMDIFKFLIKYLKINEKDNNGNSVLYYAIINNDLETAKFLISNGADINIIDKYGNSAFDISLSKCPELVSILINNKNLLLNKPNIRGETPLLSIIKSINTSIEKEKVNISQYYLNINFKIASLIERGSDVNITDKEGNSPLVYAIQKKSLSVVMQLIKSGANVNFFIRNRNQSILMYAIELNRIDIVKFLIKYGANTNFRSDNDIKVLINSSKAGRTH</sequence>
<feature type="repeat" description="ANK" evidence="1">
    <location>
        <begin position="39"/>
        <end position="71"/>
    </location>
</feature>